<keyword evidence="3" id="KW-0238">DNA-binding</keyword>
<evidence type="ECO:0000256" key="3">
    <source>
        <dbReference type="ARBA" id="ARBA00023125"/>
    </source>
</evidence>
<gene>
    <name evidence="6" type="ORF">EDD54_0160</name>
</gene>
<dbReference type="Proteomes" id="UP000294547">
    <property type="component" value="Unassembled WGS sequence"/>
</dbReference>
<accession>A0A4R6RIP2</accession>
<keyword evidence="4" id="KW-0804">Transcription</keyword>
<dbReference type="SMART" id="SM00420">
    <property type="entry name" value="HTH_DEOR"/>
    <property type="match status" value="1"/>
</dbReference>
<dbReference type="InterPro" id="IPR014036">
    <property type="entry name" value="DeoR-like_C"/>
</dbReference>
<dbReference type="AlphaFoldDB" id="A0A4R6RIP2"/>
<proteinExistence type="predicted"/>
<dbReference type="InterPro" id="IPR001034">
    <property type="entry name" value="DeoR_HTH"/>
</dbReference>
<dbReference type="InterPro" id="IPR036390">
    <property type="entry name" value="WH_DNA-bd_sf"/>
</dbReference>
<sequence>MGRTPRQTAIVDALASAGTLGVSDLADRLAVSAETIRRDLKLLADAGTVVKTHGRAALSSQRGEAPFDRRMRENAEAKRAIAALVAGLVEDGDSVMLDTGTTTSFVARALLARRRLTVVTNSSDVARTLSVVNDNTVYMAGGRLRADNGAAFGAAAVEFVKRFRVRHAIVSTGAIDAEAGVTDYDFEEAEFGREVLACGDRRIVVTDASKFGRRALVRVCGFDGFDTLATDALPPPDLAARLAEHGATVLTPPQAAAAAAEPQARRAT</sequence>
<organism evidence="6 7">
    <name type="scientific">Oharaeibacter diazotrophicus</name>
    <dbReference type="NCBI Taxonomy" id="1920512"/>
    <lineage>
        <taxon>Bacteria</taxon>
        <taxon>Pseudomonadati</taxon>
        <taxon>Pseudomonadota</taxon>
        <taxon>Alphaproteobacteria</taxon>
        <taxon>Hyphomicrobiales</taxon>
        <taxon>Pleomorphomonadaceae</taxon>
        <taxon>Oharaeibacter</taxon>
    </lineage>
</organism>
<dbReference type="PRINTS" id="PR00037">
    <property type="entry name" value="HTHLACR"/>
</dbReference>
<dbReference type="SMART" id="SM01134">
    <property type="entry name" value="DeoRC"/>
    <property type="match status" value="1"/>
</dbReference>
<evidence type="ECO:0000259" key="5">
    <source>
        <dbReference type="PROSITE" id="PS51000"/>
    </source>
</evidence>
<dbReference type="SUPFAM" id="SSF100950">
    <property type="entry name" value="NagB/RpiA/CoA transferase-like"/>
    <property type="match status" value="1"/>
</dbReference>
<keyword evidence="7" id="KW-1185">Reference proteome</keyword>
<dbReference type="OrthoDB" id="7688673at2"/>
<keyword evidence="1" id="KW-0678">Repressor</keyword>
<dbReference type="RefSeq" id="WP_126537483.1">
    <property type="nucleotide sequence ID" value="NZ_BSPM01000008.1"/>
</dbReference>
<dbReference type="Pfam" id="PF08220">
    <property type="entry name" value="HTH_DeoR"/>
    <property type="match status" value="1"/>
</dbReference>
<reference evidence="6 7" key="1">
    <citation type="submission" date="2019-03" db="EMBL/GenBank/DDBJ databases">
        <title>Genomic Encyclopedia of Type Strains, Phase IV (KMG-IV): sequencing the most valuable type-strain genomes for metagenomic binning, comparative biology and taxonomic classification.</title>
        <authorList>
            <person name="Goeker M."/>
        </authorList>
    </citation>
    <scope>NUCLEOTIDE SEQUENCE [LARGE SCALE GENOMIC DNA]</scope>
    <source>
        <strain evidence="6 7">DSM 102969</strain>
    </source>
</reference>
<protein>
    <submittedName>
        <fullName evidence="6">DeoR family transcriptional regulator</fullName>
    </submittedName>
</protein>
<dbReference type="PROSITE" id="PS00894">
    <property type="entry name" value="HTH_DEOR_1"/>
    <property type="match status" value="1"/>
</dbReference>
<dbReference type="Gene3D" id="3.40.50.1360">
    <property type="match status" value="1"/>
</dbReference>
<dbReference type="Pfam" id="PF00455">
    <property type="entry name" value="DeoRC"/>
    <property type="match status" value="1"/>
</dbReference>
<comment type="caution">
    <text evidence="6">The sequence shown here is derived from an EMBL/GenBank/DDBJ whole genome shotgun (WGS) entry which is preliminary data.</text>
</comment>
<dbReference type="Gene3D" id="1.10.10.10">
    <property type="entry name" value="Winged helix-like DNA-binding domain superfamily/Winged helix DNA-binding domain"/>
    <property type="match status" value="1"/>
</dbReference>
<dbReference type="InterPro" id="IPR037171">
    <property type="entry name" value="NagB/RpiA_transferase-like"/>
</dbReference>
<dbReference type="InterPro" id="IPR050313">
    <property type="entry name" value="Carb_Metab_HTH_regulators"/>
</dbReference>
<feature type="domain" description="HTH deoR-type" evidence="5">
    <location>
        <begin position="3"/>
        <end position="58"/>
    </location>
</feature>
<dbReference type="PROSITE" id="PS51000">
    <property type="entry name" value="HTH_DEOR_2"/>
    <property type="match status" value="1"/>
</dbReference>
<evidence type="ECO:0000313" key="6">
    <source>
        <dbReference type="EMBL" id="TDP86290.1"/>
    </source>
</evidence>
<dbReference type="InterPro" id="IPR018356">
    <property type="entry name" value="Tscrpt_reg_HTH_DeoR_CS"/>
</dbReference>
<dbReference type="SUPFAM" id="SSF46785">
    <property type="entry name" value="Winged helix' DNA-binding domain"/>
    <property type="match status" value="1"/>
</dbReference>
<dbReference type="PANTHER" id="PTHR30363:SF4">
    <property type="entry name" value="GLYCEROL-3-PHOSPHATE REGULON REPRESSOR"/>
    <property type="match status" value="1"/>
</dbReference>
<evidence type="ECO:0000256" key="1">
    <source>
        <dbReference type="ARBA" id="ARBA00022491"/>
    </source>
</evidence>
<dbReference type="PANTHER" id="PTHR30363">
    <property type="entry name" value="HTH-TYPE TRANSCRIPTIONAL REGULATOR SRLR-RELATED"/>
    <property type="match status" value="1"/>
</dbReference>
<dbReference type="InterPro" id="IPR036388">
    <property type="entry name" value="WH-like_DNA-bd_sf"/>
</dbReference>
<dbReference type="GO" id="GO:0003700">
    <property type="term" value="F:DNA-binding transcription factor activity"/>
    <property type="evidence" value="ECO:0007669"/>
    <property type="project" value="InterPro"/>
</dbReference>
<evidence type="ECO:0000313" key="7">
    <source>
        <dbReference type="Proteomes" id="UP000294547"/>
    </source>
</evidence>
<evidence type="ECO:0000256" key="2">
    <source>
        <dbReference type="ARBA" id="ARBA00023015"/>
    </source>
</evidence>
<keyword evidence="2" id="KW-0805">Transcription regulation</keyword>
<dbReference type="GO" id="GO:0003677">
    <property type="term" value="F:DNA binding"/>
    <property type="evidence" value="ECO:0007669"/>
    <property type="project" value="UniProtKB-KW"/>
</dbReference>
<dbReference type="EMBL" id="SNXY01000006">
    <property type="protein sequence ID" value="TDP86290.1"/>
    <property type="molecule type" value="Genomic_DNA"/>
</dbReference>
<name>A0A4R6RIP2_9HYPH</name>
<evidence type="ECO:0000256" key="4">
    <source>
        <dbReference type="ARBA" id="ARBA00023163"/>
    </source>
</evidence>